<dbReference type="AlphaFoldDB" id="A0A9Q0NX77"/>
<sequence length="74" mass="8236">MMKNPRFLTWPKLVLIPDPPPDMAKTGAQLLSWTSLSKEVFPLLSEAEAGSCKASPERIRKKLGKPNMAAWKEA</sequence>
<reference evidence="1" key="1">
    <citation type="submission" date="2022-11" db="EMBL/GenBank/DDBJ databases">
        <authorList>
            <person name="Hyden B.L."/>
            <person name="Feng K."/>
            <person name="Yates T."/>
            <person name="Jawdy S."/>
            <person name="Smart L.B."/>
            <person name="Muchero W."/>
        </authorList>
    </citation>
    <scope>NUCLEOTIDE SEQUENCE</scope>
    <source>
        <tissue evidence="1">Shoot tip</tissue>
    </source>
</reference>
<reference evidence="1" key="2">
    <citation type="journal article" date="2023" name="Int. J. Mol. Sci.">
        <title>De Novo Assembly and Annotation of 11 Diverse Shrub Willow (Salix) Genomes Reveals Novel Gene Organization in Sex-Linked Regions.</title>
        <authorList>
            <person name="Hyden B."/>
            <person name="Feng K."/>
            <person name="Yates T.B."/>
            <person name="Jawdy S."/>
            <person name="Cereghino C."/>
            <person name="Smart L.B."/>
            <person name="Muchero W."/>
        </authorList>
    </citation>
    <scope>NUCLEOTIDE SEQUENCE [LARGE SCALE GENOMIC DNA]</scope>
    <source>
        <tissue evidence="1">Shoot tip</tissue>
    </source>
</reference>
<keyword evidence="2" id="KW-1185">Reference proteome</keyword>
<name>A0A9Q0NX77_SALVM</name>
<dbReference type="EMBL" id="JAPFFL010000015">
    <property type="protein sequence ID" value="KAJ6677459.1"/>
    <property type="molecule type" value="Genomic_DNA"/>
</dbReference>
<organism evidence="1 2">
    <name type="scientific">Salix viminalis</name>
    <name type="common">Common osier</name>
    <name type="synonym">Basket willow</name>
    <dbReference type="NCBI Taxonomy" id="40686"/>
    <lineage>
        <taxon>Eukaryota</taxon>
        <taxon>Viridiplantae</taxon>
        <taxon>Streptophyta</taxon>
        <taxon>Embryophyta</taxon>
        <taxon>Tracheophyta</taxon>
        <taxon>Spermatophyta</taxon>
        <taxon>Magnoliopsida</taxon>
        <taxon>eudicotyledons</taxon>
        <taxon>Gunneridae</taxon>
        <taxon>Pentapetalae</taxon>
        <taxon>rosids</taxon>
        <taxon>fabids</taxon>
        <taxon>Malpighiales</taxon>
        <taxon>Salicaceae</taxon>
        <taxon>Saliceae</taxon>
        <taxon>Salix</taxon>
    </lineage>
</organism>
<gene>
    <name evidence="1" type="ORF">OIU85_010608</name>
</gene>
<accession>A0A9Q0NX77</accession>
<evidence type="ECO:0000313" key="2">
    <source>
        <dbReference type="Proteomes" id="UP001151529"/>
    </source>
</evidence>
<evidence type="ECO:0000313" key="1">
    <source>
        <dbReference type="EMBL" id="KAJ6677459.1"/>
    </source>
</evidence>
<protein>
    <submittedName>
        <fullName evidence="1">Uncharacterized protein</fullName>
    </submittedName>
</protein>
<comment type="caution">
    <text evidence="1">The sequence shown here is derived from an EMBL/GenBank/DDBJ whole genome shotgun (WGS) entry which is preliminary data.</text>
</comment>
<dbReference type="Proteomes" id="UP001151529">
    <property type="component" value="Chromosome 15Z"/>
</dbReference>
<proteinExistence type="predicted"/>